<dbReference type="OMA" id="MFAMYLD"/>
<keyword evidence="3" id="KW-1185">Reference proteome</keyword>
<evidence type="ECO:0000313" key="3">
    <source>
        <dbReference type="Proteomes" id="UP000054558"/>
    </source>
</evidence>
<dbReference type="OrthoDB" id="2139939at2759"/>
<feature type="compositionally biased region" description="Basic residues" evidence="1">
    <location>
        <begin position="97"/>
        <end position="122"/>
    </location>
</feature>
<dbReference type="PANTHER" id="PTHR34117:SF1">
    <property type="entry name" value="STYLE CELL-CYCLE INHIBITOR 1"/>
    <property type="match status" value="1"/>
</dbReference>
<dbReference type="PANTHER" id="PTHR34117">
    <property type="entry name" value="STYLE CELL-CYCLE INHIBITOR 1"/>
    <property type="match status" value="1"/>
</dbReference>
<accession>A0A1Y1HPI0</accession>
<evidence type="ECO:0000313" key="2">
    <source>
        <dbReference type="EMBL" id="GAQ77728.1"/>
    </source>
</evidence>
<feature type="compositionally biased region" description="Basic and acidic residues" evidence="1">
    <location>
        <begin position="29"/>
        <end position="57"/>
    </location>
</feature>
<feature type="region of interest" description="Disordered" evidence="1">
    <location>
        <begin position="1"/>
        <end position="140"/>
    </location>
</feature>
<gene>
    <name evidence="2" type="ORF">KFL_000030080</name>
</gene>
<dbReference type="EMBL" id="DF236952">
    <property type="protein sequence ID" value="GAQ77728.1"/>
    <property type="molecule type" value="Genomic_DNA"/>
</dbReference>
<feature type="region of interest" description="Disordered" evidence="1">
    <location>
        <begin position="298"/>
        <end position="345"/>
    </location>
</feature>
<protein>
    <submittedName>
        <fullName evidence="2">Uncharacterized protein</fullName>
    </submittedName>
</protein>
<feature type="compositionally biased region" description="Basic and acidic residues" evidence="1">
    <location>
        <begin position="328"/>
        <end position="345"/>
    </location>
</feature>
<sequence>MEEQRVKSGQDHRHSRKEWPDEPSVAGRSPEHVRKGEHRGRDRKGEKHRRRNEERGSSSDTGEESEGERQDKRNRRKRKERSDTDSESDDSEEERRERRKRRKEKRRRREEKKLKKEKKSRSKGGTNNDSGSGEDEKTKKRLLKEAKKFLKKHSSKGGQELVLSAVGRKVEPISTGDYFQKNAEFATWLREGRGIFFSDLSSDQAHALFDAFVTVYNEGKLPEKYYDGITSTHAKRSGFTWAIKGRGDTGEDIMAEEDRRAAEAGRGKLERKKWMQDQELLLDEMLPKATGREAALEKKAARREQQRGREDSPELMRDKDLLGGGDDFQQRLARERQRREKRVAAKADAVAEKVTAYEAAEQAKLNQFRALIGASGGKISISKRAE</sequence>
<reference evidence="2 3" key="1">
    <citation type="journal article" date="2014" name="Nat. Commun.">
        <title>Klebsormidium flaccidum genome reveals primary factors for plant terrestrial adaptation.</title>
        <authorList>
            <person name="Hori K."/>
            <person name="Maruyama F."/>
            <person name="Fujisawa T."/>
            <person name="Togashi T."/>
            <person name="Yamamoto N."/>
            <person name="Seo M."/>
            <person name="Sato S."/>
            <person name="Yamada T."/>
            <person name="Mori H."/>
            <person name="Tajima N."/>
            <person name="Moriyama T."/>
            <person name="Ikeuchi M."/>
            <person name="Watanabe M."/>
            <person name="Wada H."/>
            <person name="Kobayashi K."/>
            <person name="Saito M."/>
            <person name="Masuda T."/>
            <person name="Sasaki-Sekimoto Y."/>
            <person name="Mashiguchi K."/>
            <person name="Awai K."/>
            <person name="Shimojima M."/>
            <person name="Masuda S."/>
            <person name="Iwai M."/>
            <person name="Nobusawa T."/>
            <person name="Narise T."/>
            <person name="Kondo S."/>
            <person name="Saito H."/>
            <person name="Sato R."/>
            <person name="Murakawa M."/>
            <person name="Ihara Y."/>
            <person name="Oshima-Yamada Y."/>
            <person name="Ohtaka K."/>
            <person name="Satoh M."/>
            <person name="Sonobe K."/>
            <person name="Ishii M."/>
            <person name="Ohtani R."/>
            <person name="Kanamori-Sato M."/>
            <person name="Honoki R."/>
            <person name="Miyazaki D."/>
            <person name="Mochizuki H."/>
            <person name="Umetsu J."/>
            <person name="Higashi K."/>
            <person name="Shibata D."/>
            <person name="Kamiya Y."/>
            <person name="Sato N."/>
            <person name="Nakamura Y."/>
            <person name="Tabata S."/>
            <person name="Ida S."/>
            <person name="Kurokawa K."/>
            <person name="Ohta H."/>
        </authorList>
    </citation>
    <scope>NUCLEOTIDE SEQUENCE [LARGE SCALE GENOMIC DNA]</scope>
    <source>
        <strain evidence="2 3">NIES-2285</strain>
    </source>
</reference>
<feature type="compositionally biased region" description="Basic and acidic residues" evidence="1">
    <location>
        <begin position="1"/>
        <end position="20"/>
    </location>
</feature>
<organism evidence="2 3">
    <name type="scientific">Klebsormidium nitens</name>
    <name type="common">Green alga</name>
    <name type="synonym">Ulothrix nitens</name>
    <dbReference type="NCBI Taxonomy" id="105231"/>
    <lineage>
        <taxon>Eukaryota</taxon>
        <taxon>Viridiplantae</taxon>
        <taxon>Streptophyta</taxon>
        <taxon>Klebsormidiophyceae</taxon>
        <taxon>Klebsormidiales</taxon>
        <taxon>Klebsormidiaceae</taxon>
        <taxon>Klebsormidium</taxon>
    </lineage>
</organism>
<dbReference type="Proteomes" id="UP000054558">
    <property type="component" value="Unassembled WGS sequence"/>
</dbReference>
<dbReference type="STRING" id="105231.A0A1Y1HPI0"/>
<dbReference type="InterPro" id="IPR044688">
    <property type="entry name" value="SCI-1-like"/>
</dbReference>
<name>A0A1Y1HPI0_KLENI</name>
<feature type="compositionally biased region" description="Basic and acidic residues" evidence="1">
    <location>
        <begin position="298"/>
        <end position="321"/>
    </location>
</feature>
<evidence type="ECO:0000256" key="1">
    <source>
        <dbReference type="SAM" id="MobiDB-lite"/>
    </source>
</evidence>
<dbReference type="AlphaFoldDB" id="A0A1Y1HPI0"/>
<proteinExistence type="predicted"/>